<dbReference type="InterPro" id="IPR037055">
    <property type="entry name" value="MHC_I-like_Ag-recog_sf"/>
</dbReference>
<feature type="domain" description="MHC class I-like antigen recognition-like" evidence="2">
    <location>
        <begin position="8"/>
        <end position="47"/>
    </location>
</feature>
<protein>
    <recommendedName>
        <fullName evidence="2">MHC class I-like antigen recognition-like domain-containing protein</fullName>
    </recommendedName>
</protein>
<keyword evidence="4" id="KW-1185">Reference proteome</keyword>
<organism evidence="3 4">
    <name type="scientific">Neogobius melanostomus</name>
    <name type="common">round goby</name>
    <dbReference type="NCBI Taxonomy" id="47308"/>
    <lineage>
        <taxon>Eukaryota</taxon>
        <taxon>Metazoa</taxon>
        <taxon>Chordata</taxon>
        <taxon>Craniata</taxon>
        <taxon>Vertebrata</taxon>
        <taxon>Euteleostomi</taxon>
        <taxon>Actinopterygii</taxon>
        <taxon>Neopterygii</taxon>
        <taxon>Teleostei</taxon>
        <taxon>Neoteleostei</taxon>
        <taxon>Acanthomorphata</taxon>
        <taxon>Gobiaria</taxon>
        <taxon>Gobiiformes</taxon>
        <taxon>Gobioidei</taxon>
        <taxon>Gobiidae</taxon>
        <taxon>Benthophilinae</taxon>
        <taxon>Neogobiini</taxon>
        <taxon>Neogobius</taxon>
    </lineage>
</organism>
<evidence type="ECO:0000313" key="3">
    <source>
        <dbReference type="Ensembl" id="ENSNMLP00000023124.1"/>
    </source>
</evidence>
<name>A0A8C6TJS0_9GOBI</name>
<accession>A0A8C6TJS0</accession>
<dbReference type="Proteomes" id="UP000694523">
    <property type="component" value="Unplaced"/>
</dbReference>
<reference evidence="3" key="1">
    <citation type="submission" date="2025-08" db="UniProtKB">
        <authorList>
            <consortium name="Ensembl"/>
        </authorList>
    </citation>
    <scope>IDENTIFICATION</scope>
</reference>
<proteinExistence type="predicted"/>
<sequence>MFLSSTVTHSLMYFVTSSTQVPNFPQFVAVGYVNGLQITHYDKEDHETPHLPEDDRL</sequence>
<dbReference type="InterPro" id="IPR011161">
    <property type="entry name" value="MHC_I-like_Ag-recog"/>
</dbReference>
<reference evidence="3" key="2">
    <citation type="submission" date="2025-09" db="UniProtKB">
        <authorList>
            <consortium name="Ensembl"/>
        </authorList>
    </citation>
    <scope>IDENTIFICATION</scope>
</reference>
<dbReference type="SUPFAM" id="SSF54452">
    <property type="entry name" value="MHC antigen-recognition domain"/>
    <property type="match status" value="1"/>
</dbReference>
<keyword evidence="1" id="KW-0325">Glycoprotein</keyword>
<dbReference type="InterPro" id="IPR011162">
    <property type="entry name" value="MHC_I/II-like_Ag-recog"/>
</dbReference>
<evidence type="ECO:0000259" key="2">
    <source>
        <dbReference type="Pfam" id="PF00129"/>
    </source>
</evidence>
<dbReference type="AlphaFoldDB" id="A0A8C6TJS0"/>
<evidence type="ECO:0000313" key="4">
    <source>
        <dbReference type="Proteomes" id="UP000694523"/>
    </source>
</evidence>
<dbReference type="Pfam" id="PF00129">
    <property type="entry name" value="MHC_I"/>
    <property type="match status" value="1"/>
</dbReference>
<evidence type="ECO:0000256" key="1">
    <source>
        <dbReference type="ARBA" id="ARBA00023180"/>
    </source>
</evidence>
<dbReference type="Ensembl" id="ENSNMLT00000025881.1">
    <property type="protein sequence ID" value="ENSNMLP00000023124.1"/>
    <property type="gene ID" value="ENSNMLG00000014902.1"/>
</dbReference>
<dbReference type="Gene3D" id="3.30.500.10">
    <property type="entry name" value="MHC class I-like antigen recognition-like"/>
    <property type="match status" value="1"/>
</dbReference>